<accession>A0A9P3LWI9</accession>
<feature type="compositionally biased region" description="Low complexity" evidence="1">
    <location>
        <begin position="37"/>
        <end position="72"/>
    </location>
</feature>
<feature type="chain" id="PRO_5040381655" evidence="3">
    <location>
        <begin position="31"/>
        <end position="224"/>
    </location>
</feature>
<dbReference type="Proteomes" id="UP000827284">
    <property type="component" value="Unassembled WGS sequence"/>
</dbReference>
<evidence type="ECO:0000256" key="1">
    <source>
        <dbReference type="SAM" id="MobiDB-lite"/>
    </source>
</evidence>
<protein>
    <submittedName>
        <fullName evidence="4">Uncharacterized protein</fullName>
    </submittedName>
</protein>
<gene>
    <name evidence="4" type="ORF">EMPS_05476</name>
</gene>
<keyword evidence="5" id="KW-1185">Reference proteome</keyword>
<evidence type="ECO:0000256" key="3">
    <source>
        <dbReference type="SAM" id="SignalP"/>
    </source>
</evidence>
<keyword evidence="3" id="KW-0732">Signal</keyword>
<dbReference type="AlphaFoldDB" id="A0A9P3LWI9"/>
<keyword evidence="2" id="KW-1133">Transmembrane helix</keyword>
<feature type="transmembrane region" description="Helical" evidence="2">
    <location>
        <begin position="204"/>
        <end position="223"/>
    </location>
</feature>
<proteinExistence type="predicted"/>
<feature type="region of interest" description="Disordered" evidence="1">
    <location>
        <begin position="30"/>
        <end position="86"/>
    </location>
</feature>
<evidence type="ECO:0000256" key="2">
    <source>
        <dbReference type="SAM" id="Phobius"/>
    </source>
</evidence>
<evidence type="ECO:0000313" key="5">
    <source>
        <dbReference type="Proteomes" id="UP000827284"/>
    </source>
</evidence>
<keyword evidence="2" id="KW-0812">Transmembrane</keyword>
<name>A0A9P3LWI9_9FUNG</name>
<reference evidence="4" key="2">
    <citation type="journal article" date="2022" name="Microbiol. Resour. Announc.">
        <title>Whole-Genome Sequence of Entomortierella parvispora E1425, a Mucoromycotan Fungus Associated with Burkholderiaceae-Related Endosymbiotic Bacteria.</title>
        <authorList>
            <person name="Herlambang A."/>
            <person name="Guo Y."/>
            <person name="Takashima Y."/>
            <person name="Narisawa K."/>
            <person name="Ohta H."/>
            <person name="Nishizawa T."/>
        </authorList>
    </citation>
    <scope>NUCLEOTIDE SEQUENCE</scope>
    <source>
        <strain evidence="4">E1425</strain>
    </source>
</reference>
<organism evidence="4 5">
    <name type="scientific">Entomortierella parvispora</name>
    <dbReference type="NCBI Taxonomy" id="205924"/>
    <lineage>
        <taxon>Eukaryota</taxon>
        <taxon>Fungi</taxon>
        <taxon>Fungi incertae sedis</taxon>
        <taxon>Mucoromycota</taxon>
        <taxon>Mortierellomycotina</taxon>
        <taxon>Mortierellomycetes</taxon>
        <taxon>Mortierellales</taxon>
        <taxon>Mortierellaceae</taxon>
        <taxon>Entomortierella</taxon>
    </lineage>
</organism>
<dbReference type="EMBL" id="BQFW01000007">
    <property type="protein sequence ID" value="GJJ73118.1"/>
    <property type="molecule type" value="Genomic_DNA"/>
</dbReference>
<evidence type="ECO:0000313" key="4">
    <source>
        <dbReference type="EMBL" id="GJJ73118.1"/>
    </source>
</evidence>
<keyword evidence="2" id="KW-0472">Membrane</keyword>
<comment type="caution">
    <text evidence="4">The sequence shown here is derived from an EMBL/GenBank/DDBJ whole genome shotgun (WGS) entry which is preliminary data.</text>
</comment>
<feature type="signal peptide" evidence="3">
    <location>
        <begin position="1"/>
        <end position="30"/>
    </location>
</feature>
<reference evidence="4" key="1">
    <citation type="submission" date="2021-11" db="EMBL/GenBank/DDBJ databases">
        <authorList>
            <person name="Herlambang A."/>
            <person name="Guo Y."/>
            <person name="Takashima Y."/>
            <person name="Nishizawa T."/>
        </authorList>
    </citation>
    <scope>NUCLEOTIDE SEQUENCE</scope>
    <source>
        <strain evidence="4">E1425</strain>
    </source>
</reference>
<sequence>MLAARSRHSLLLLAILVTLLSLLTSSTVHAQDEPEPGESSPSPSFSPSAAPVVPEPSASVSAPPLVPSASVATPTGPISTAKPTSKPLDPVFSTSDSCVACQSNYTLVSTCQSRIPTGTNLTVINQVLPFYACICQDNGTLIDALHSCSLCFNSTGQQQFLNPVFRNNVSSQDVKAFKQVCLDTNNGAMIPNAAASLLSHVSTLVWSAMLASLVAVLIPLGGMA</sequence>
<dbReference type="OrthoDB" id="2433426at2759"/>